<comment type="caution">
    <text evidence="2">The sequence shown here is derived from an EMBL/GenBank/DDBJ whole genome shotgun (WGS) entry which is preliminary data.</text>
</comment>
<reference evidence="2 3" key="1">
    <citation type="journal article" date="2016" name="Nat. Commun.">
        <title>Thousands of microbial genomes shed light on interconnected biogeochemical processes in an aquifer system.</title>
        <authorList>
            <person name="Anantharaman K."/>
            <person name="Brown C.T."/>
            <person name="Hug L.A."/>
            <person name="Sharon I."/>
            <person name="Castelle C.J."/>
            <person name="Probst A.J."/>
            <person name="Thomas B.C."/>
            <person name="Singh A."/>
            <person name="Wilkins M.J."/>
            <person name="Karaoz U."/>
            <person name="Brodie E.L."/>
            <person name="Williams K.H."/>
            <person name="Hubbard S.S."/>
            <person name="Banfield J.F."/>
        </authorList>
    </citation>
    <scope>NUCLEOTIDE SEQUENCE [LARGE SCALE GENOMIC DNA]</scope>
</reference>
<dbReference type="GO" id="GO:0016020">
    <property type="term" value="C:membrane"/>
    <property type="evidence" value="ECO:0007669"/>
    <property type="project" value="TreeGrafter"/>
</dbReference>
<dbReference type="PANTHER" id="PTHR43798:SF33">
    <property type="entry name" value="HYDROLASE, PUTATIVE (AFU_ORTHOLOGUE AFUA_2G14860)-RELATED"/>
    <property type="match status" value="1"/>
</dbReference>
<dbReference type="InterPro" id="IPR050266">
    <property type="entry name" value="AB_hydrolase_sf"/>
</dbReference>
<protein>
    <recommendedName>
        <fullName evidence="1">Serine aminopeptidase S33 domain-containing protein</fullName>
    </recommendedName>
</protein>
<name>A0A1G1ZSF1_9BACT</name>
<dbReference type="Pfam" id="PF12146">
    <property type="entry name" value="Hydrolase_4"/>
    <property type="match status" value="1"/>
</dbReference>
<dbReference type="PANTHER" id="PTHR43798">
    <property type="entry name" value="MONOACYLGLYCEROL LIPASE"/>
    <property type="match status" value="1"/>
</dbReference>
<accession>A0A1G1ZSF1</accession>
<sequence length="212" mass="23679">MFLKTYDGVKIAYDLYDVADPKGYVVLTHMMPATKESWRDFAHFAQKQGYASIAIDLRGHGQSDGGPNGYKNFSDEEHQKSILDLNAAVEFLEKQKVNPNNIYFAGASIGANLSLQYLAEHPEFKKAILLSAGLDYRGVKTDRLIKKLKPDQKVLLIAAKDDQRSGGNNAKMNQKLKELAFKNSELIIYETGGHGTDLLKAHSELSKKILEF</sequence>
<dbReference type="STRING" id="1798409.A3I24_04600"/>
<gene>
    <name evidence="2" type="ORF">A3I24_04600</name>
</gene>
<evidence type="ECO:0000313" key="3">
    <source>
        <dbReference type="Proteomes" id="UP000177690"/>
    </source>
</evidence>
<dbReference type="Gene3D" id="3.40.50.1820">
    <property type="entry name" value="alpha/beta hydrolase"/>
    <property type="match status" value="1"/>
</dbReference>
<organism evidence="2 3">
    <name type="scientific">Candidatus Harrisonbacteria bacterium RIFCSPLOWO2_02_FULL_41_13b</name>
    <dbReference type="NCBI Taxonomy" id="1798409"/>
    <lineage>
        <taxon>Bacteria</taxon>
        <taxon>Candidatus Harrisoniibacteriota</taxon>
    </lineage>
</organism>
<dbReference type="InterPro" id="IPR029058">
    <property type="entry name" value="AB_hydrolase_fold"/>
</dbReference>
<dbReference type="SUPFAM" id="SSF53474">
    <property type="entry name" value="alpha/beta-Hydrolases"/>
    <property type="match status" value="1"/>
</dbReference>
<proteinExistence type="predicted"/>
<dbReference type="InterPro" id="IPR022742">
    <property type="entry name" value="Hydrolase_4"/>
</dbReference>
<feature type="domain" description="Serine aminopeptidase S33" evidence="1">
    <location>
        <begin position="20"/>
        <end position="138"/>
    </location>
</feature>
<evidence type="ECO:0000313" key="2">
    <source>
        <dbReference type="EMBL" id="OGY66767.1"/>
    </source>
</evidence>
<dbReference type="EMBL" id="MHJL01000036">
    <property type="protein sequence ID" value="OGY66767.1"/>
    <property type="molecule type" value="Genomic_DNA"/>
</dbReference>
<dbReference type="Proteomes" id="UP000177690">
    <property type="component" value="Unassembled WGS sequence"/>
</dbReference>
<dbReference type="AlphaFoldDB" id="A0A1G1ZSF1"/>
<evidence type="ECO:0000259" key="1">
    <source>
        <dbReference type="Pfam" id="PF12146"/>
    </source>
</evidence>